<reference evidence="3" key="1">
    <citation type="submission" date="2022-03" db="EMBL/GenBank/DDBJ databases">
        <authorList>
            <person name="Lindestad O."/>
        </authorList>
    </citation>
    <scope>NUCLEOTIDE SEQUENCE</scope>
</reference>
<keyword evidence="2" id="KW-1133">Transmembrane helix</keyword>
<name>A0A8S4SN16_9NEOP</name>
<feature type="region of interest" description="Disordered" evidence="1">
    <location>
        <begin position="99"/>
        <end position="118"/>
    </location>
</feature>
<protein>
    <submittedName>
        <fullName evidence="3">Jg10354 protein</fullName>
    </submittedName>
</protein>
<organism evidence="3 4">
    <name type="scientific">Pararge aegeria aegeria</name>
    <dbReference type="NCBI Taxonomy" id="348720"/>
    <lineage>
        <taxon>Eukaryota</taxon>
        <taxon>Metazoa</taxon>
        <taxon>Ecdysozoa</taxon>
        <taxon>Arthropoda</taxon>
        <taxon>Hexapoda</taxon>
        <taxon>Insecta</taxon>
        <taxon>Pterygota</taxon>
        <taxon>Neoptera</taxon>
        <taxon>Endopterygota</taxon>
        <taxon>Lepidoptera</taxon>
        <taxon>Glossata</taxon>
        <taxon>Ditrysia</taxon>
        <taxon>Papilionoidea</taxon>
        <taxon>Nymphalidae</taxon>
        <taxon>Satyrinae</taxon>
        <taxon>Satyrini</taxon>
        <taxon>Parargina</taxon>
        <taxon>Pararge</taxon>
    </lineage>
</organism>
<feature type="compositionally biased region" description="Low complexity" evidence="1">
    <location>
        <begin position="103"/>
        <end position="112"/>
    </location>
</feature>
<proteinExistence type="predicted"/>
<evidence type="ECO:0000256" key="2">
    <source>
        <dbReference type="SAM" id="Phobius"/>
    </source>
</evidence>
<keyword evidence="2" id="KW-0472">Membrane</keyword>
<keyword evidence="2" id="KW-0812">Transmembrane</keyword>
<evidence type="ECO:0000313" key="4">
    <source>
        <dbReference type="Proteomes" id="UP000838756"/>
    </source>
</evidence>
<keyword evidence="4" id="KW-1185">Reference proteome</keyword>
<evidence type="ECO:0000256" key="1">
    <source>
        <dbReference type="SAM" id="MobiDB-lite"/>
    </source>
</evidence>
<dbReference type="Proteomes" id="UP000838756">
    <property type="component" value="Unassembled WGS sequence"/>
</dbReference>
<gene>
    <name evidence="3" type="primary">jg10354</name>
    <name evidence="3" type="ORF">PAEG_LOCUS26497</name>
</gene>
<evidence type="ECO:0000313" key="3">
    <source>
        <dbReference type="EMBL" id="CAH2268044.1"/>
    </source>
</evidence>
<dbReference type="EMBL" id="CAKXAJ010026414">
    <property type="protein sequence ID" value="CAH2268044.1"/>
    <property type="molecule type" value="Genomic_DNA"/>
</dbReference>
<comment type="caution">
    <text evidence="3">The sequence shown here is derived from an EMBL/GenBank/DDBJ whole genome shotgun (WGS) entry which is preliminary data.</text>
</comment>
<accession>A0A8S4SN16</accession>
<sequence length="118" mass="13180">MIDNSEAWNNLIFSRVVIGLVICLAARGCWLARVIGRLAKSTGDENTTTYPRAADLFSFNVDNFVPLVYRGIDKEERCLCPRGRVLVIPRVNGVASTDREWVARPPASSPPRVAHKRE</sequence>
<feature type="transmembrane region" description="Helical" evidence="2">
    <location>
        <begin position="12"/>
        <end position="32"/>
    </location>
</feature>
<dbReference type="AlphaFoldDB" id="A0A8S4SN16"/>